<name>A0A938BQC6_UNCW3</name>
<sequence length="123" mass="13741">MNPSSLKLVCQYVDSDRAEVVDARATGGEVIRIPFRQMVLPTQALAVLADNLAWFMEQVTGRGYQKAEEVYDTGFTVREPGRNAYGLKVTAEGPVVIIARVSLLEDETIFQRYVNYLRTGVLL</sequence>
<proteinExistence type="predicted"/>
<organism evidence="1 2">
    <name type="scientific">candidate division WOR-3 bacterium</name>
    <dbReference type="NCBI Taxonomy" id="2052148"/>
    <lineage>
        <taxon>Bacteria</taxon>
        <taxon>Bacteria division WOR-3</taxon>
    </lineage>
</organism>
<accession>A0A938BQC6</accession>
<reference evidence="1" key="1">
    <citation type="submission" date="2019-03" db="EMBL/GenBank/DDBJ databases">
        <title>Lake Tanganyika Metagenome-Assembled Genomes (MAGs).</title>
        <authorList>
            <person name="Tran P."/>
        </authorList>
    </citation>
    <scope>NUCLEOTIDE SEQUENCE</scope>
    <source>
        <strain evidence="1">K_DeepCast_150m_m2_040</strain>
    </source>
</reference>
<dbReference type="AlphaFoldDB" id="A0A938BQC6"/>
<dbReference type="Proteomes" id="UP000779900">
    <property type="component" value="Unassembled WGS sequence"/>
</dbReference>
<protein>
    <submittedName>
        <fullName evidence="1">Uncharacterized protein</fullName>
    </submittedName>
</protein>
<gene>
    <name evidence="1" type="ORF">FJY68_09345</name>
</gene>
<evidence type="ECO:0000313" key="2">
    <source>
        <dbReference type="Proteomes" id="UP000779900"/>
    </source>
</evidence>
<comment type="caution">
    <text evidence="1">The sequence shown here is derived from an EMBL/GenBank/DDBJ whole genome shotgun (WGS) entry which is preliminary data.</text>
</comment>
<dbReference type="EMBL" id="VGIR01000056">
    <property type="protein sequence ID" value="MBM3332036.1"/>
    <property type="molecule type" value="Genomic_DNA"/>
</dbReference>
<evidence type="ECO:0000313" key="1">
    <source>
        <dbReference type="EMBL" id="MBM3332036.1"/>
    </source>
</evidence>